<keyword evidence="3" id="KW-0687">Ribonucleoprotein</keyword>
<dbReference type="GO" id="GO:0003723">
    <property type="term" value="F:RNA binding"/>
    <property type="evidence" value="ECO:0007669"/>
    <property type="project" value="InterPro"/>
</dbReference>
<accession>A0A650DEG8</accession>
<organism evidence="6">
    <name type="scientific">Tetrahymena rostrata</name>
    <dbReference type="NCBI Taxonomy" id="5909"/>
    <lineage>
        <taxon>Eukaryota</taxon>
        <taxon>Sar</taxon>
        <taxon>Alveolata</taxon>
        <taxon>Ciliophora</taxon>
        <taxon>Intramacronucleata</taxon>
        <taxon>Oligohymenophorea</taxon>
        <taxon>Hymenostomatida</taxon>
        <taxon>Tetrahymenina</taxon>
        <taxon>Tetrahymenidae</taxon>
        <taxon>Tetrahymena</taxon>
    </lineage>
</organism>
<geneLocation type="mitochondrion" evidence="6"/>
<evidence type="ECO:0000256" key="2">
    <source>
        <dbReference type="ARBA" id="ARBA00022980"/>
    </source>
</evidence>
<dbReference type="EMBL" id="MG744346">
    <property type="protein sequence ID" value="QBI37874.1"/>
    <property type="molecule type" value="Genomic_DNA"/>
</dbReference>
<dbReference type="GO" id="GO:0003735">
    <property type="term" value="F:structural constituent of ribosome"/>
    <property type="evidence" value="ECO:0007669"/>
    <property type="project" value="InterPro"/>
</dbReference>
<dbReference type="GO" id="GO:0005840">
    <property type="term" value="C:ribosome"/>
    <property type="evidence" value="ECO:0007669"/>
    <property type="project" value="UniProtKB-KW"/>
</dbReference>
<dbReference type="PROSITE" id="PS00646">
    <property type="entry name" value="RIBOSOMAL_S13_1"/>
    <property type="match status" value="1"/>
</dbReference>
<dbReference type="AlphaFoldDB" id="A0A650DEG8"/>
<gene>
    <name evidence="6" type="primary">rps13</name>
</gene>
<evidence type="ECO:0000256" key="3">
    <source>
        <dbReference type="ARBA" id="ARBA00023274"/>
    </source>
</evidence>
<keyword evidence="6" id="KW-0496">Mitochondrion</keyword>
<sequence length="277" mass="33395">MKDFLQLNGYIFNKDTNFFSTKNKIYGWKINTYKLIYDRFESFIPDNIISYKDAEWKKFKSIIIKFFPKSRNLKNRVESNIFFLDYLNTYRGLRHSKGLPVRGQRTWTNAWSVYRSNLNLRKFKLEIAKRIYGNMPISTLNIIYLAEQINYIWKLQWKKEWLQARSKRLKLMQKEHSMFKIDINSMAKGYIDGFERKKALSKKKKAQQKKNIFTLGFEPGFTLYYLKPNNSLSTKERNKIKIILTEDDNKTKIIQKKKKIISKKKPDKKKKKNSSWD</sequence>
<dbReference type="InterPro" id="IPR018269">
    <property type="entry name" value="Ribosomal_uS13_CS"/>
</dbReference>
<comment type="similarity">
    <text evidence="1">Belongs to the universal ribosomal protein uS13 family.</text>
</comment>
<dbReference type="InterPro" id="IPR027437">
    <property type="entry name" value="Rbsml_uS13_C"/>
</dbReference>
<dbReference type="EMBL" id="MN025427">
    <property type="protein sequence ID" value="QGS65251.1"/>
    <property type="molecule type" value="Genomic_DNA"/>
</dbReference>
<dbReference type="GO" id="GO:1990904">
    <property type="term" value="C:ribonucleoprotein complex"/>
    <property type="evidence" value="ECO:0007669"/>
    <property type="project" value="UniProtKB-KW"/>
</dbReference>
<evidence type="ECO:0000313" key="5">
    <source>
        <dbReference type="EMBL" id="QBI37874.1"/>
    </source>
</evidence>
<dbReference type="PROSITE" id="PS50159">
    <property type="entry name" value="RIBOSOMAL_S13_2"/>
    <property type="match status" value="1"/>
</dbReference>
<proteinExistence type="inferred from homology"/>
<dbReference type="Pfam" id="PF00416">
    <property type="entry name" value="Ribosomal_S13"/>
    <property type="match status" value="1"/>
</dbReference>
<dbReference type="Gene3D" id="4.10.910.10">
    <property type="entry name" value="30s ribosomal protein s13, domain 2"/>
    <property type="match status" value="1"/>
</dbReference>
<evidence type="ECO:0000256" key="4">
    <source>
        <dbReference type="SAM" id="MobiDB-lite"/>
    </source>
</evidence>
<dbReference type="SUPFAM" id="SSF46946">
    <property type="entry name" value="S13-like H2TH domain"/>
    <property type="match status" value="1"/>
</dbReference>
<evidence type="ECO:0000313" key="6">
    <source>
        <dbReference type="EMBL" id="QGS65251.1"/>
    </source>
</evidence>
<dbReference type="InterPro" id="IPR001892">
    <property type="entry name" value="Ribosomal_uS13"/>
</dbReference>
<reference evidence="6" key="2">
    <citation type="submission" date="2019-06" db="EMBL/GenBank/DDBJ databases">
        <title>Mitochondrial genome of Tetrahymena rostrata TRAUS.</title>
        <authorList>
            <person name="Watt A.E."/>
            <person name="Billman-Jacobe H."/>
            <person name="Young N.D."/>
        </authorList>
    </citation>
    <scope>NUCLEOTIDE SEQUENCE</scope>
    <source>
        <strain evidence="6">TRAUS</strain>
    </source>
</reference>
<dbReference type="GO" id="GO:0006412">
    <property type="term" value="P:translation"/>
    <property type="evidence" value="ECO:0007669"/>
    <property type="project" value="InterPro"/>
</dbReference>
<feature type="region of interest" description="Disordered" evidence="4">
    <location>
        <begin position="257"/>
        <end position="277"/>
    </location>
</feature>
<dbReference type="InterPro" id="IPR010979">
    <property type="entry name" value="Ribosomal_uS13-like_H2TH"/>
</dbReference>
<protein>
    <submittedName>
        <fullName evidence="6">Ribosomal protein S13</fullName>
    </submittedName>
</protein>
<evidence type="ECO:0000256" key="1">
    <source>
        <dbReference type="ARBA" id="ARBA00008080"/>
    </source>
</evidence>
<name>A0A650DEG8_TETRO</name>
<keyword evidence="2 6" id="KW-0689">Ribosomal protein</keyword>
<reference evidence="5" key="1">
    <citation type="submission" date="2018-01" db="EMBL/GenBank/DDBJ databases">
        <title>Mitochondrial genome sequences of Tetrahymena rostrata.</title>
        <authorList>
            <person name="Billman-Jacobe H."/>
            <person name="Young N."/>
        </authorList>
    </citation>
    <scope>NUCLEOTIDE SEQUENCE</scope>
    <source>
        <strain evidence="5">TRAUS</strain>
    </source>
</reference>